<keyword evidence="2" id="KW-0862">Zinc</keyword>
<keyword evidence="1" id="KW-0963">Cytoplasm</keyword>
<dbReference type="AlphaFoldDB" id="A0A830HMA7"/>
<reference evidence="7" key="1">
    <citation type="submission" date="2020-10" db="EMBL/GenBank/DDBJ databases">
        <title>Unveiling of a novel bifunctional photoreceptor, Dualchrome1, isolated from a cosmopolitan green alga.</title>
        <authorList>
            <person name="Suzuki S."/>
            <person name="Kawachi M."/>
        </authorList>
    </citation>
    <scope>NUCLEOTIDE SEQUENCE</scope>
    <source>
        <strain evidence="7">NIES 2893</strain>
    </source>
</reference>
<dbReference type="CDD" id="cd00498">
    <property type="entry name" value="Hsp33"/>
    <property type="match status" value="1"/>
</dbReference>
<keyword evidence="5" id="KW-0676">Redox-active center</keyword>
<accession>A0A830HMA7</accession>
<sequence length="398" mass="42283">MTAAAAAAYRYSSCLHKGSVLVAHPCSSRLRLRGRSLGLRIHAYSQSCRCSSSTSKHQGQQTRRCLSRASSSSSSSSSQSESPESPPVVVFDTPRTAGDEVLKTISANGEATVLTCLTTDLVKEGVRRHKTAPAVAAALGRVVTGTMLMGVFRGDGDECQVSIEGKGPVGSLTAISTHDGKVRARVINPFLYDAKSVPEVVGNTGVVRVVRSNPLAKAPYTGVTPIQTGEIGEDLTHYLLTSEQQRCAMGLGVALEVGKSAEDIVASAGGFLVQVLPFAGEETIKALEENIADLGSVTERLADGMRPGEMAAALMKGDVLSGGEDEQLAQFSLEPSYGPCETETLKPRMEKMIRALGRKEADAIVEEVGSIEVRCDFCMKTLEFTKSDVEVLFHDDNL</sequence>
<gene>
    <name evidence="7" type="ORF">PPROV_000706300</name>
</gene>
<dbReference type="OrthoDB" id="10264121at2759"/>
<keyword evidence="3" id="KW-1015">Disulfide bond</keyword>
<dbReference type="InterPro" id="IPR016153">
    <property type="entry name" value="Heat_shock_Hsp33_N"/>
</dbReference>
<feature type="region of interest" description="Disordered" evidence="6">
    <location>
        <begin position="50"/>
        <end position="92"/>
    </location>
</feature>
<proteinExistence type="predicted"/>
<evidence type="ECO:0000256" key="5">
    <source>
        <dbReference type="ARBA" id="ARBA00023284"/>
    </source>
</evidence>
<evidence type="ECO:0000313" key="7">
    <source>
        <dbReference type="EMBL" id="GHP08324.1"/>
    </source>
</evidence>
<dbReference type="GO" id="GO:0044183">
    <property type="term" value="F:protein folding chaperone"/>
    <property type="evidence" value="ECO:0007669"/>
    <property type="project" value="TreeGrafter"/>
</dbReference>
<dbReference type="Pfam" id="PF01430">
    <property type="entry name" value="HSP33"/>
    <property type="match status" value="1"/>
</dbReference>
<evidence type="ECO:0000256" key="4">
    <source>
        <dbReference type="ARBA" id="ARBA00023186"/>
    </source>
</evidence>
<keyword evidence="8" id="KW-1185">Reference proteome</keyword>
<dbReference type="PANTHER" id="PTHR30111">
    <property type="entry name" value="33 KDA CHAPERONIN"/>
    <property type="match status" value="1"/>
</dbReference>
<name>A0A830HMA7_9CHLO</name>
<protein>
    <submittedName>
        <fullName evidence="7">Uncharacterized protein</fullName>
    </submittedName>
</protein>
<dbReference type="PANTHER" id="PTHR30111:SF1">
    <property type="entry name" value="33 KDA CHAPERONIN"/>
    <property type="match status" value="1"/>
</dbReference>
<evidence type="ECO:0000313" key="8">
    <source>
        <dbReference type="Proteomes" id="UP000660262"/>
    </source>
</evidence>
<dbReference type="EMBL" id="BNJQ01000020">
    <property type="protein sequence ID" value="GHP08324.1"/>
    <property type="molecule type" value="Genomic_DNA"/>
</dbReference>
<evidence type="ECO:0000256" key="1">
    <source>
        <dbReference type="ARBA" id="ARBA00022490"/>
    </source>
</evidence>
<dbReference type="Gene3D" id="3.55.30.10">
    <property type="entry name" value="Hsp33 domain"/>
    <property type="match status" value="1"/>
</dbReference>
<dbReference type="SUPFAM" id="SSF118352">
    <property type="entry name" value="HSP33 redox switch-like"/>
    <property type="match status" value="1"/>
</dbReference>
<keyword evidence="4" id="KW-0143">Chaperone</keyword>
<dbReference type="Gene3D" id="3.90.1280.10">
    <property type="entry name" value="HSP33 redox switch-like"/>
    <property type="match status" value="1"/>
</dbReference>
<dbReference type="GO" id="GO:0042026">
    <property type="term" value="P:protein refolding"/>
    <property type="evidence" value="ECO:0007669"/>
    <property type="project" value="TreeGrafter"/>
</dbReference>
<dbReference type="GO" id="GO:0051082">
    <property type="term" value="F:unfolded protein binding"/>
    <property type="evidence" value="ECO:0007669"/>
    <property type="project" value="InterPro"/>
</dbReference>
<organism evidence="7 8">
    <name type="scientific">Pycnococcus provasolii</name>
    <dbReference type="NCBI Taxonomy" id="41880"/>
    <lineage>
        <taxon>Eukaryota</taxon>
        <taxon>Viridiplantae</taxon>
        <taxon>Chlorophyta</taxon>
        <taxon>Pseudoscourfieldiophyceae</taxon>
        <taxon>Pseudoscourfieldiales</taxon>
        <taxon>Pycnococcaceae</taxon>
        <taxon>Pycnococcus</taxon>
    </lineage>
</organism>
<evidence type="ECO:0000256" key="6">
    <source>
        <dbReference type="SAM" id="MobiDB-lite"/>
    </source>
</evidence>
<dbReference type="SUPFAM" id="SSF64397">
    <property type="entry name" value="Hsp33 domain"/>
    <property type="match status" value="1"/>
</dbReference>
<dbReference type="GO" id="GO:0005737">
    <property type="term" value="C:cytoplasm"/>
    <property type="evidence" value="ECO:0007669"/>
    <property type="project" value="InterPro"/>
</dbReference>
<comment type="caution">
    <text evidence="7">The sequence shown here is derived from an EMBL/GenBank/DDBJ whole genome shotgun (WGS) entry which is preliminary data.</text>
</comment>
<evidence type="ECO:0000256" key="3">
    <source>
        <dbReference type="ARBA" id="ARBA00023157"/>
    </source>
</evidence>
<feature type="compositionally biased region" description="Low complexity" evidence="6">
    <location>
        <begin position="70"/>
        <end position="83"/>
    </location>
</feature>
<dbReference type="Proteomes" id="UP000660262">
    <property type="component" value="Unassembled WGS sequence"/>
</dbReference>
<dbReference type="InterPro" id="IPR000397">
    <property type="entry name" value="Heat_shock_Hsp33"/>
</dbReference>
<dbReference type="InterPro" id="IPR016154">
    <property type="entry name" value="Heat_shock_Hsp33_C"/>
</dbReference>
<evidence type="ECO:0000256" key="2">
    <source>
        <dbReference type="ARBA" id="ARBA00022833"/>
    </source>
</evidence>